<proteinExistence type="predicted"/>
<dbReference type="InterPro" id="IPR017438">
    <property type="entry name" value="ATP-NAD_kinase_N"/>
</dbReference>
<keyword evidence="9" id="KW-1185">Reference proteome</keyword>
<dbReference type="RefSeq" id="WP_208195574.1">
    <property type="nucleotide sequence ID" value="NZ_CP076023.1"/>
</dbReference>
<keyword evidence="3" id="KW-0812">Transmembrane</keyword>
<dbReference type="Pfam" id="PF00781">
    <property type="entry name" value="DAGK_cat"/>
    <property type="match status" value="1"/>
</dbReference>
<evidence type="ECO:0000313" key="9">
    <source>
        <dbReference type="Proteomes" id="UP000679335"/>
    </source>
</evidence>
<evidence type="ECO:0000256" key="2">
    <source>
        <dbReference type="ARBA" id="ARBA00022475"/>
    </source>
</evidence>
<evidence type="ECO:0000256" key="4">
    <source>
        <dbReference type="ARBA" id="ARBA00022801"/>
    </source>
</evidence>
<name>A0ABX8GGQ1_9CELL</name>
<keyword evidence="6" id="KW-0472">Membrane</keyword>
<dbReference type="PROSITE" id="PS50146">
    <property type="entry name" value="DAGK"/>
    <property type="match status" value="1"/>
</dbReference>
<dbReference type="SMART" id="SM00014">
    <property type="entry name" value="acidPPc"/>
    <property type="match status" value="1"/>
</dbReference>
<evidence type="ECO:0000256" key="1">
    <source>
        <dbReference type="ARBA" id="ARBA00004651"/>
    </source>
</evidence>
<dbReference type="InterPro" id="IPR001206">
    <property type="entry name" value="Diacylglycerol_kinase_cat_dom"/>
</dbReference>
<dbReference type="EMBL" id="CP076023">
    <property type="protein sequence ID" value="QWC15085.1"/>
    <property type="molecule type" value="Genomic_DNA"/>
</dbReference>
<keyword evidence="4" id="KW-0378">Hydrolase</keyword>
<keyword evidence="2" id="KW-1003">Cell membrane</keyword>
<gene>
    <name evidence="8" type="ORF">KKR89_12190</name>
</gene>
<organism evidence="8 9">
    <name type="scientific">Cellulomonas dongxiuzhuiae</name>
    <dbReference type="NCBI Taxonomy" id="2819979"/>
    <lineage>
        <taxon>Bacteria</taxon>
        <taxon>Bacillati</taxon>
        <taxon>Actinomycetota</taxon>
        <taxon>Actinomycetes</taxon>
        <taxon>Micrococcales</taxon>
        <taxon>Cellulomonadaceae</taxon>
        <taxon>Cellulomonas</taxon>
    </lineage>
</organism>
<protein>
    <submittedName>
        <fullName evidence="8">Phosphatase PAP2 family protein</fullName>
    </submittedName>
</protein>
<dbReference type="SUPFAM" id="SSF111331">
    <property type="entry name" value="NAD kinase/diacylglycerol kinase-like"/>
    <property type="match status" value="1"/>
</dbReference>
<evidence type="ECO:0000259" key="7">
    <source>
        <dbReference type="PROSITE" id="PS50146"/>
    </source>
</evidence>
<dbReference type="Gene3D" id="1.20.144.10">
    <property type="entry name" value="Phosphatidic acid phosphatase type 2/haloperoxidase"/>
    <property type="match status" value="1"/>
</dbReference>
<dbReference type="Gene3D" id="3.40.50.10330">
    <property type="entry name" value="Probable inorganic polyphosphate/atp-NAD kinase, domain 1"/>
    <property type="match status" value="1"/>
</dbReference>
<dbReference type="SUPFAM" id="SSF48317">
    <property type="entry name" value="Acid phosphatase/Vanadium-dependent haloperoxidase"/>
    <property type="match status" value="1"/>
</dbReference>
<dbReference type="PANTHER" id="PTHR14969:SF62">
    <property type="entry name" value="DECAPRENYLPHOSPHORYL-5-PHOSPHORIBOSE PHOSPHATASE RV3807C-RELATED"/>
    <property type="match status" value="1"/>
</dbReference>
<dbReference type="Pfam" id="PF01569">
    <property type="entry name" value="PAP2"/>
    <property type="match status" value="1"/>
</dbReference>
<comment type="subcellular location">
    <subcellularLocation>
        <location evidence="1">Cell membrane</location>
        <topology evidence="1">Multi-pass membrane protein</topology>
    </subcellularLocation>
</comment>
<dbReference type="Proteomes" id="UP000679335">
    <property type="component" value="Chromosome"/>
</dbReference>
<dbReference type="CDD" id="cd01610">
    <property type="entry name" value="PAP2_like"/>
    <property type="match status" value="1"/>
</dbReference>
<dbReference type="SMART" id="SM00046">
    <property type="entry name" value="DAGKc"/>
    <property type="match status" value="1"/>
</dbReference>
<accession>A0ABX8GGQ1</accession>
<dbReference type="InterPro" id="IPR036938">
    <property type="entry name" value="PAP2/HPO_sf"/>
</dbReference>
<sequence length="533" mass="54778">MATRRDEGRGPGLLRPHDVLTLLARLDRAAHARTSAYRLGARVDAALVRLSTAADRSRLWCAVAAGLALTGWRGQRAALRGLGSVVAASALANLLGKLVFGGRRPDASHLPWVRRLARQPTSGSFPSGHSASAAAFATGVALEWPAAGAAVAPVAAAVAYSRLHVGAHWVSDVAGGVALGAGVALAGRRLVPSRRLPGPDAPAGPPVRLPALPDGEGLTVVVNPRSGAARVRVHPVADLVRRALPRAHVVVLDEGTSVAQVVREAAARGARAVGAAGGDGTAAVVADAARRQGLPLLVLPTGTLNHFALTLGLSSVGAAARTAAAGTGTVVDVGELTVGDGGPVTVLNTFSVGVYPQLVTVRDRLTPRIGKPSATLVAAARALRAASPVPLVVDDEDGTRWSLFAGVGRYHPRTLAPVARRRLDDGVLDVRDAGAAAVYSRLRAFLELVAGDLGARVLAAVPPVRRRLVVRQRTAASLTVGTGVPAVLAHDGETTPLPPASVARLRIVPGALRVYAAHHPHDDRHDRPPAERP</sequence>
<dbReference type="PANTHER" id="PTHR14969">
    <property type="entry name" value="SPHINGOSINE-1-PHOSPHATE PHOSPHOHYDROLASE"/>
    <property type="match status" value="1"/>
</dbReference>
<evidence type="ECO:0000256" key="6">
    <source>
        <dbReference type="ARBA" id="ARBA00023136"/>
    </source>
</evidence>
<feature type="domain" description="DAGKc" evidence="7">
    <location>
        <begin position="213"/>
        <end position="340"/>
    </location>
</feature>
<reference evidence="8 9" key="1">
    <citation type="submission" date="2021-05" db="EMBL/GenBank/DDBJ databases">
        <title>Novel species in genus Cellulomonas.</title>
        <authorList>
            <person name="Zhang G."/>
        </authorList>
    </citation>
    <scope>NUCLEOTIDE SEQUENCE [LARGE SCALE GENOMIC DNA]</scope>
    <source>
        <strain evidence="9">zg-ZUI157</strain>
    </source>
</reference>
<dbReference type="InterPro" id="IPR000326">
    <property type="entry name" value="PAP2/HPO"/>
</dbReference>
<evidence type="ECO:0000256" key="5">
    <source>
        <dbReference type="ARBA" id="ARBA00022989"/>
    </source>
</evidence>
<keyword evidence="5" id="KW-1133">Transmembrane helix</keyword>
<dbReference type="Gene3D" id="2.60.200.40">
    <property type="match status" value="1"/>
</dbReference>
<evidence type="ECO:0000313" key="8">
    <source>
        <dbReference type="EMBL" id="QWC15085.1"/>
    </source>
</evidence>
<evidence type="ECO:0000256" key="3">
    <source>
        <dbReference type="ARBA" id="ARBA00022692"/>
    </source>
</evidence>
<dbReference type="InterPro" id="IPR016064">
    <property type="entry name" value="NAD/diacylglycerol_kinase_sf"/>
</dbReference>